<evidence type="ECO:0000313" key="1">
    <source>
        <dbReference type="EMBL" id="QDU41246.1"/>
    </source>
</evidence>
<organism evidence="1 2">
    <name type="scientific">Maioricimonas rarisocia</name>
    <dbReference type="NCBI Taxonomy" id="2528026"/>
    <lineage>
        <taxon>Bacteria</taxon>
        <taxon>Pseudomonadati</taxon>
        <taxon>Planctomycetota</taxon>
        <taxon>Planctomycetia</taxon>
        <taxon>Planctomycetales</taxon>
        <taxon>Planctomycetaceae</taxon>
        <taxon>Maioricimonas</taxon>
    </lineage>
</organism>
<dbReference type="EMBL" id="CP036275">
    <property type="protein sequence ID" value="QDU41246.1"/>
    <property type="molecule type" value="Genomic_DNA"/>
</dbReference>
<dbReference type="PIRSF" id="PIRSF028304">
    <property type="entry name" value="UCP028304"/>
    <property type="match status" value="1"/>
</dbReference>
<dbReference type="Proteomes" id="UP000320496">
    <property type="component" value="Chromosome"/>
</dbReference>
<sequence length="606" mass="67193">MNEQLLEYFDEELDFLFREGPEFARHHPTVGGELGQSDDVRSDPHVEQFVQGVALLNARIRMQLDHDLAALTDAFYSTVFPAFRRPVPSCTIVQLAPLMPASLPAGGVTISRGTTLDSDRLHGLTCHFKTCSDVELRPIAMTSATLRPLRTGAAPEACPTARAVLRIRLQTTAGDQPLTAASLENLTLFLQGQRQTTFPLYELLVRDALAIHVQGDRGTSQWLFDAPLVAAGGFGVDETLFDWSARTLPGMRHAFEFFAFPEKFLFVKLVSPDCLEAEEFGPSVELSVYLKRSSRPLEDHCSARTLQLHCTPAVNLFHKRTEPVSVTHSAAEYRVVPDVQTADHIEVYSVDRVTAVADDRELPVREMYEPAQFAPGHSIGPVWTASRHRREDSQETEVRLSLADPECRLTEPDAWTLDIESTCLNGNLPAQLPFHGKGPRFRVTDLDTVSIECVVPPTPRRDPPVLEAPRRKLVRLLAMQYLPLFGHDNDASQLGELLRLHDAVGSPQNSALIDAVRVTGGRPVLEELRDGRLQTFCRGIEVVVELDESRFPGGSAFLFASVLESCLAMSSSINSFSRLVARSAETRKLIHRWPARTASQILSPVT</sequence>
<proteinExistence type="predicted"/>
<dbReference type="PANTHER" id="PTHR35370">
    <property type="entry name" value="CYTOPLASMIC PROTEIN-RELATED-RELATED"/>
    <property type="match status" value="1"/>
</dbReference>
<name>A0A517ZFJ8_9PLAN</name>
<evidence type="ECO:0008006" key="3">
    <source>
        <dbReference type="Google" id="ProtNLM"/>
    </source>
</evidence>
<protein>
    <recommendedName>
        <fullName evidence="3">Type VI secretion system baseplate subunit TssF</fullName>
    </recommendedName>
</protein>
<dbReference type="OrthoDB" id="9763676at2"/>
<dbReference type="KEGG" id="mri:Mal4_56110"/>
<dbReference type="Pfam" id="PF05947">
    <property type="entry name" value="T6SS_TssF"/>
    <property type="match status" value="1"/>
</dbReference>
<dbReference type="AlphaFoldDB" id="A0A517ZFJ8"/>
<reference evidence="1 2" key="1">
    <citation type="submission" date="2019-02" db="EMBL/GenBank/DDBJ databases">
        <title>Deep-cultivation of Planctomycetes and their phenomic and genomic characterization uncovers novel biology.</title>
        <authorList>
            <person name="Wiegand S."/>
            <person name="Jogler M."/>
            <person name="Boedeker C."/>
            <person name="Pinto D."/>
            <person name="Vollmers J."/>
            <person name="Rivas-Marin E."/>
            <person name="Kohn T."/>
            <person name="Peeters S.H."/>
            <person name="Heuer A."/>
            <person name="Rast P."/>
            <person name="Oberbeckmann S."/>
            <person name="Bunk B."/>
            <person name="Jeske O."/>
            <person name="Meyerdierks A."/>
            <person name="Storesund J.E."/>
            <person name="Kallscheuer N."/>
            <person name="Luecker S."/>
            <person name="Lage O.M."/>
            <person name="Pohl T."/>
            <person name="Merkel B.J."/>
            <person name="Hornburger P."/>
            <person name="Mueller R.-W."/>
            <person name="Bruemmer F."/>
            <person name="Labrenz M."/>
            <person name="Spormann A.M."/>
            <person name="Op den Camp H."/>
            <person name="Overmann J."/>
            <person name="Amann R."/>
            <person name="Jetten M.S.M."/>
            <person name="Mascher T."/>
            <person name="Medema M.H."/>
            <person name="Devos D.P."/>
            <person name="Kaster A.-K."/>
            <person name="Ovreas L."/>
            <person name="Rohde M."/>
            <person name="Galperin M.Y."/>
            <person name="Jogler C."/>
        </authorList>
    </citation>
    <scope>NUCLEOTIDE SEQUENCE [LARGE SCALE GENOMIC DNA]</scope>
    <source>
        <strain evidence="1 2">Mal4</strain>
    </source>
</reference>
<accession>A0A517ZFJ8</accession>
<dbReference type="PANTHER" id="PTHR35370:SF1">
    <property type="entry name" value="TYPE VI SECRETION SYSTEM COMPONENT TSSF1"/>
    <property type="match status" value="1"/>
</dbReference>
<keyword evidence="2" id="KW-1185">Reference proteome</keyword>
<gene>
    <name evidence="1" type="ORF">Mal4_56110</name>
</gene>
<dbReference type="InterPro" id="IPR010272">
    <property type="entry name" value="T6SS_TssF"/>
</dbReference>
<evidence type="ECO:0000313" key="2">
    <source>
        <dbReference type="Proteomes" id="UP000320496"/>
    </source>
</evidence>
<dbReference type="RefSeq" id="WP_145372456.1">
    <property type="nucleotide sequence ID" value="NZ_CP036275.1"/>
</dbReference>
<dbReference type="NCBIfam" id="TIGR03359">
    <property type="entry name" value="VI_chp_6"/>
    <property type="match status" value="1"/>
</dbReference>